<proteinExistence type="predicted"/>
<evidence type="ECO:0000313" key="1">
    <source>
        <dbReference type="EMBL" id="MBB0242872.1"/>
    </source>
</evidence>
<dbReference type="AlphaFoldDB" id="A0A7W3T9U8"/>
<keyword evidence="2" id="KW-1185">Reference proteome</keyword>
<organism evidence="1 2">
    <name type="scientific">Streptomyces alkaliphilus</name>
    <dbReference type="NCBI Taxonomy" id="1472722"/>
    <lineage>
        <taxon>Bacteria</taxon>
        <taxon>Bacillati</taxon>
        <taxon>Actinomycetota</taxon>
        <taxon>Actinomycetes</taxon>
        <taxon>Kitasatosporales</taxon>
        <taxon>Streptomycetaceae</taxon>
        <taxon>Streptomyces</taxon>
    </lineage>
</organism>
<dbReference type="Proteomes" id="UP000538929">
    <property type="component" value="Unassembled WGS sequence"/>
</dbReference>
<dbReference type="EMBL" id="VKHT01000024">
    <property type="protein sequence ID" value="MBB0242872.1"/>
    <property type="molecule type" value="Genomic_DNA"/>
</dbReference>
<name>A0A7W3T9U8_9ACTN</name>
<comment type="caution">
    <text evidence="1">The sequence shown here is derived from an EMBL/GenBank/DDBJ whole genome shotgun (WGS) entry which is preliminary data.</text>
</comment>
<reference evidence="2" key="1">
    <citation type="submission" date="2019-10" db="EMBL/GenBank/DDBJ databases">
        <title>Streptomyces sp. nov., a novel actinobacterium isolated from alkaline environment.</title>
        <authorList>
            <person name="Golinska P."/>
        </authorList>
    </citation>
    <scope>NUCLEOTIDE SEQUENCE [LARGE SCALE GENOMIC DNA]</scope>
    <source>
        <strain evidence="2">DSM 42118</strain>
    </source>
</reference>
<gene>
    <name evidence="1" type="ORF">FNQ90_01810</name>
</gene>
<dbReference type="RefSeq" id="WP_182604628.1">
    <property type="nucleotide sequence ID" value="NZ_VKHT01000024.1"/>
</dbReference>
<sequence>MLLGRLSQVWETGAELIGALHGVRLCGTVKVIAAAENLVTATGDPG</sequence>
<accession>A0A7W3T9U8</accession>
<evidence type="ECO:0000313" key="2">
    <source>
        <dbReference type="Proteomes" id="UP000538929"/>
    </source>
</evidence>
<protein>
    <submittedName>
        <fullName evidence="1">Uncharacterized protein</fullName>
    </submittedName>
</protein>